<reference evidence="1" key="1">
    <citation type="submission" date="2024-05" db="EMBL/GenBank/DDBJ databases">
        <title>30 novel species of actinomycetes from the DSMZ collection.</title>
        <authorList>
            <person name="Nouioui I."/>
        </authorList>
    </citation>
    <scope>NUCLEOTIDE SEQUENCE</scope>
    <source>
        <strain evidence="1">DSM 41527</strain>
    </source>
</reference>
<name>A0ABU2T8F4_9ACTN</name>
<gene>
    <name evidence="1" type="ORF">RM550_15895</name>
</gene>
<sequence length="167" mass="18718">MALTQQLARVSLRYLEQCREAARISPVGDPQWDPPADDTLDLDWAIWELLWFYQRMQPDARQIPVLQRAINGDSDSIVSFLNHSAVYDGFDAPPTLLTPAAVSQVAGELATMDIGPLLETLPAYREAGGFSRFIGDPRTYLVDHFTLLRSFYSAAGEREMAVVTWVD</sequence>
<proteinExistence type="predicted"/>
<protein>
    <submittedName>
        <fullName evidence="1">DUF1877 domain-containing protein</fullName>
    </submittedName>
</protein>
<organism evidence="1 2">
    <name type="scientific">Streptomyces mooreae</name>
    <dbReference type="NCBI Taxonomy" id="3075523"/>
    <lineage>
        <taxon>Bacteria</taxon>
        <taxon>Bacillati</taxon>
        <taxon>Actinomycetota</taxon>
        <taxon>Actinomycetes</taxon>
        <taxon>Kitasatosporales</taxon>
        <taxon>Streptomycetaceae</taxon>
        <taxon>Streptomyces</taxon>
    </lineage>
</organism>
<accession>A0ABU2T8F4</accession>
<dbReference type="RefSeq" id="WP_311624352.1">
    <property type="nucleotide sequence ID" value="NZ_JAVRFE010000018.1"/>
</dbReference>
<dbReference type="InterPro" id="IPR035944">
    <property type="entry name" value="YfbM-like_sf"/>
</dbReference>
<evidence type="ECO:0000313" key="1">
    <source>
        <dbReference type="EMBL" id="MDT0457205.1"/>
    </source>
</evidence>
<keyword evidence="2" id="KW-1185">Reference proteome</keyword>
<dbReference type="Proteomes" id="UP001180551">
    <property type="component" value="Unassembled WGS sequence"/>
</dbReference>
<dbReference type="Gene3D" id="3.40.1760.10">
    <property type="entry name" value="YfbM-like super family"/>
    <property type="match status" value="1"/>
</dbReference>
<dbReference type="EMBL" id="JAVRFE010000018">
    <property type="protein sequence ID" value="MDT0457205.1"/>
    <property type="molecule type" value="Genomic_DNA"/>
</dbReference>
<evidence type="ECO:0000313" key="2">
    <source>
        <dbReference type="Proteomes" id="UP001180551"/>
    </source>
</evidence>
<comment type="caution">
    <text evidence="1">The sequence shown here is derived from an EMBL/GenBank/DDBJ whole genome shotgun (WGS) entry which is preliminary data.</text>
</comment>